<feature type="transmembrane region" description="Helical" evidence="6">
    <location>
        <begin position="47"/>
        <end position="69"/>
    </location>
</feature>
<feature type="transmembrane region" description="Helical" evidence="6">
    <location>
        <begin position="158"/>
        <end position="179"/>
    </location>
</feature>
<dbReference type="EMBL" id="DVMM01000014">
    <property type="protein sequence ID" value="HIU28813.1"/>
    <property type="molecule type" value="Genomic_DNA"/>
</dbReference>
<evidence type="ECO:0000256" key="1">
    <source>
        <dbReference type="ARBA" id="ARBA00004651"/>
    </source>
</evidence>
<evidence type="ECO:0000313" key="7">
    <source>
        <dbReference type="EMBL" id="HIU28813.1"/>
    </source>
</evidence>
<evidence type="ECO:0000256" key="6">
    <source>
        <dbReference type="RuleBase" id="RU363042"/>
    </source>
</evidence>
<evidence type="ECO:0000256" key="3">
    <source>
        <dbReference type="ARBA" id="ARBA00022692"/>
    </source>
</evidence>
<accession>A0A9D1I5W6</accession>
<comment type="caution">
    <text evidence="7">The sequence shown here is derived from an EMBL/GenBank/DDBJ whole genome shotgun (WGS) entry which is preliminary data.</text>
</comment>
<evidence type="ECO:0000256" key="5">
    <source>
        <dbReference type="ARBA" id="ARBA00023136"/>
    </source>
</evidence>
<evidence type="ECO:0000256" key="4">
    <source>
        <dbReference type="ARBA" id="ARBA00022989"/>
    </source>
</evidence>
<dbReference type="EC" id="2.3.2.3" evidence="6"/>
<feature type="transmembrane region" description="Helical" evidence="6">
    <location>
        <begin position="317"/>
        <end position="337"/>
    </location>
</feature>
<proteinExistence type="inferred from homology"/>
<protein>
    <recommendedName>
        <fullName evidence="6">Phosphatidylglycerol lysyltransferase</fullName>
        <ecNumber evidence="6">2.3.2.3</ecNumber>
    </recommendedName>
    <alternativeName>
        <fullName evidence="6">Lysylphosphatidylglycerol synthase</fullName>
    </alternativeName>
</protein>
<dbReference type="GO" id="GO:0005886">
    <property type="term" value="C:plasma membrane"/>
    <property type="evidence" value="ECO:0007669"/>
    <property type="project" value="UniProtKB-SubCell"/>
</dbReference>
<keyword evidence="6" id="KW-0443">Lipid metabolism</keyword>
<feature type="transmembrane region" description="Helical" evidence="6">
    <location>
        <begin position="81"/>
        <end position="98"/>
    </location>
</feature>
<feature type="transmembrane region" description="Helical" evidence="6">
    <location>
        <begin position="118"/>
        <end position="146"/>
    </location>
</feature>
<keyword evidence="2" id="KW-1003">Cell membrane</keyword>
<dbReference type="InterPro" id="IPR022791">
    <property type="entry name" value="L-PG_synthase/AglD"/>
</dbReference>
<comment type="similarity">
    <text evidence="6">Belongs to the LPG synthase family.</text>
</comment>
<dbReference type="GO" id="GO:0050071">
    <property type="term" value="F:phosphatidylglycerol lysyltransferase activity"/>
    <property type="evidence" value="ECO:0007669"/>
    <property type="project" value="UniProtKB-EC"/>
</dbReference>
<sequence length="352" mass="39212">MTRKSVKYIINAVVIIVLLLLAAYLILSEQELPEIIEAMRQAKPEYLLVGIALLILYVACESFIIKYLMKNMGTDLRFHKCFKYSFVGFFFCAVTPSATGGQPAQVIWMARDGVDAGLSSLVLCIVTMVYKTALVVISGVLVLLHLPFVKAHIGYMGYVYIFSLVLNVIFIAALGLLIYKPVIAEKITIKCMNLLSKIRLVRNKEKIMGKVYESIDRYKSGSGFIKSHFGVMLNVFLITAFQRMCFFSITYVVYRSFGLSGTSFFEIITLQTILSLSLDILPLPGGIGANEEGFLTMYDQIFTGNFLVSGLLFSRGINYYVLVIIGAAVTVISYVTGSRRIASANKRKGDRK</sequence>
<dbReference type="AlphaFoldDB" id="A0A9D1I5W6"/>
<dbReference type="GO" id="GO:0046677">
    <property type="term" value="P:response to antibiotic"/>
    <property type="evidence" value="ECO:0007669"/>
    <property type="project" value="UniProtKB-KW"/>
</dbReference>
<keyword evidence="4 6" id="KW-1133">Transmembrane helix</keyword>
<keyword evidence="3 6" id="KW-0812">Transmembrane</keyword>
<evidence type="ECO:0000313" key="8">
    <source>
        <dbReference type="Proteomes" id="UP000824089"/>
    </source>
</evidence>
<dbReference type="Pfam" id="PF03706">
    <property type="entry name" value="LPG_synthase_TM"/>
    <property type="match status" value="1"/>
</dbReference>
<dbReference type="Proteomes" id="UP000824089">
    <property type="component" value="Unassembled WGS sequence"/>
</dbReference>
<comment type="catalytic activity">
    <reaction evidence="6">
        <text>L-lysyl-tRNA(Lys) + a 1,2-diacyl-sn-glycero-3-phospho-(1'-sn-glycerol) = a 1,2-diacyl-sn-glycero-3-phospho-1'-(3'-O-L-lysyl)-sn-glycerol + tRNA(Lys)</text>
        <dbReference type="Rhea" id="RHEA:10668"/>
        <dbReference type="Rhea" id="RHEA-COMP:9696"/>
        <dbReference type="Rhea" id="RHEA-COMP:9697"/>
        <dbReference type="ChEBI" id="CHEBI:64716"/>
        <dbReference type="ChEBI" id="CHEBI:75792"/>
        <dbReference type="ChEBI" id="CHEBI:78442"/>
        <dbReference type="ChEBI" id="CHEBI:78529"/>
        <dbReference type="EC" id="2.3.2.3"/>
    </reaction>
</comment>
<dbReference type="PANTHER" id="PTHR37693">
    <property type="entry name" value="PHOSPHATIDYLGLYCEROL LYSYLTRANSFERASE"/>
    <property type="match status" value="1"/>
</dbReference>
<comment type="function">
    <text evidence="6">Catalyzes the transfer of a lysyl group from L-lysyl-tRNA(Lys) to membrane-bound phosphatidylglycerol (PG), which produces lysylphosphatidylglycerol (LPG), a major component of the bacterial membrane with a positive net charge. LPG synthesis contributes to bacterial virulence as it is involved in the resistance mechanism against cationic antimicrobial peptides (CAMP) produces by the host's immune system (defensins, cathelicidins) and by the competing microorganisms.</text>
</comment>
<evidence type="ECO:0000256" key="2">
    <source>
        <dbReference type="ARBA" id="ARBA00022475"/>
    </source>
</evidence>
<keyword evidence="5 6" id="KW-0472">Membrane</keyword>
<name>A0A9D1I5W6_9CLOT</name>
<feature type="transmembrane region" description="Helical" evidence="6">
    <location>
        <begin position="229"/>
        <end position="252"/>
    </location>
</feature>
<reference evidence="7" key="1">
    <citation type="submission" date="2020-10" db="EMBL/GenBank/DDBJ databases">
        <authorList>
            <person name="Gilroy R."/>
        </authorList>
    </citation>
    <scope>NUCLEOTIDE SEQUENCE</scope>
    <source>
        <strain evidence="7">CHK195-4489</strain>
    </source>
</reference>
<dbReference type="NCBIfam" id="TIGR00374">
    <property type="entry name" value="flippase-like domain"/>
    <property type="match status" value="1"/>
</dbReference>
<dbReference type="PANTHER" id="PTHR37693:SF1">
    <property type="entry name" value="INTEGRAL MEMBRANE PROTEIN"/>
    <property type="match status" value="1"/>
</dbReference>
<reference evidence="7" key="2">
    <citation type="journal article" date="2021" name="PeerJ">
        <title>Extensive microbial diversity within the chicken gut microbiome revealed by metagenomics and culture.</title>
        <authorList>
            <person name="Gilroy R."/>
            <person name="Ravi A."/>
            <person name="Getino M."/>
            <person name="Pursley I."/>
            <person name="Horton D.L."/>
            <person name="Alikhan N.F."/>
            <person name="Baker D."/>
            <person name="Gharbi K."/>
            <person name="Hall N."/>
            <person name="Watson M."/>
            <person name="Adriaenssens E.M."/>
            <person name="Foster-Nyarko E."/>
            <person name="Jarju S."/>
            <person name="Secka A."/>
            <person name="Antonio M."/>
            <person name="Oren A."/>
            <person name="Chaudhuri R.R."/>
            <person name="La Ragione R."/>
            <person name="Hildebrand F."/>
            <person name="Pallen M.J."/>
        </authorList>
    </citation>
    <scope>NUCLEOTIDE SEQUENCE</scope>
    <source>
        <strain evidence="7">CHK195-4489</strain>
    </source>
</reference>
<dbReference type="GO" id="GO:0006629">
    <property type="term" value="P:lipid metabolic process"/>
    <property type="evidence" value="ECO:0007669"/>
    <property type="project" value="UniProtKB-KW"/>
</dbReference>
<keyword evidence="6" id="KW-0808">Transferase</keyword>
<comment type="subcellular location">
    <subcellularLocation>
        <location evidence="1 6">Cell membrane</location>
        <topology evidence="1 6">Multi-pass membrane protein</topology>
    </subcellularLocation>
</comment>
<organism evidence="7 8">
    <name type="scientific">Candidatus Egerieisoma faecipullorum</name>
    <dbReference type="NCBI Taxonomy" id="2840963"/>
    <lineage>
        <taxon>Bacteria</taxon>
        <taxon>Bacillati</taxon>
        <taxon>Bacillota</taxon>
        <taxon>Clostridia</taxon>
        <taxon>Eubacteriales</taxon>
        <taxon>Clostridiaceae</taxon>
        <taxon>Clostridiaceae incertae sedis</taxon>
        <taxon>Candidatus Egerieisoma</taxon>
    </lineage>
</organism>
<keyword evidence="6" id="KW-0046">Antibiotic resistance</keyword>
<feature type="transmembrane region" description="Helical" evidence="6">
    <location>
        <begin position="264"/>
        <end position="287"/>
    </location>
</feature>
<gene>
    <name evidence="6" type="primary">mprF</name>
    <name evidence="7" type="ORF">IAD50_00790</name>
</gene>
<feature type="transmembrane region" description="Helical" evidence="6">
    <location>
        <begin position="9"/>
        <end position="27"/>
    </location>
</feature>